<proteinExistence type="predicted"/>
<dbReference type="PATRIC" id="fig|43658.5.peg.3429"/>
<evidence type="ECO:0000313" key="3">
    <source>
        <dbReference type="Proteomes" id="UP000033452"/>
    </source>
</evidence>
<reference evidence="2 3" key="1">
    <citation type="journal article" date="2015" name="BMC Genomics">
        <title>Genome mining reveals unlocked bioactive potential of marine Gram-negative bacteria.</title>
        <authorList>
            <person name="Machado H."/>
            <person name="Sonnenschein E.C."/>
            <person name="Melchiorsen J."/>
            <person name="Gram L."/>
        </authorList>
    </citation>
    <scope>NUCLEOTIDE SEQUENCE [LARGE SCALE GENOMIC DNA]</scope>
    <source>
        <strain evidence="2 3">S2471</strain>
    </source>
</reference>
<dbReference type="AlphaFoldDB" id="A0A0F4QJ68"/>
<name>A0A0F4QJ68_9GAMM</name>
<keyword evidence="1" id="KW-0812">Transmembrane</keyword>
<accession>A0A0F4QJ68</accession>
<dbReference type="RefSeq" id="WP_046006030.1">
    <property type="nucleotide sequence ID" value="NZ_JXYA01000039.1"/>
</dbReference>
<sequence>MTDKQVEAGPNPGLYIGIGAGIGTAIGITVGVTFDILAFSIAPCAGAGIALGVGLWGANKQAGK</sequence>
<dbReference type="Proteomes" id="UP000033452">
    <property type="component" value="Unassembled WGS sequence"/>
</dbReference>
<feature type="transmembrane region" description="Helical" evidence="1">
    <location>
        <begin position="36"/>
        <end position="58"/>
    </location>
</feature>
<keyword evidence="1" id="KW-0472">Membrane</keyword>
<evidence type="ECO:0000313" key="2">
    <source>
        <dbReference type="EMBL" id="KJZ07310.1"/>
    </source>
</evidence>
<organism evidence="2 3">
    <name type="scientific">Pseudoalteromonas rubra</name>
    <dbReference type="NCBI Taxonomy" id="43658"/>
    <lineage>
        <taxon>Bacteria</taxon>
        <taxon>Pseudomonadati</taxon>
        <taxon>Pseudomonadota</taxon>
        <taxon>Gammaproteobacteria</taxon>
        <taxon>Alteromonadales</taxon>
        <taxon>Pseudoalteromonadaceae</taxon>
        <taxon>Pseudoalteromonas</taxon>
    </lineage>
</organism>
<gene>
    <name evidence="2" type="ORF">TW77_16240</name>
</gene>
<feature type="transmembrane region" description="Helical" evidence="1">
    <location>
        <begin position="12"/>
        <end position="30"/>
    </location>
</feature>
<evidence type="ECO:0000256" key="1">
    <source>
        <dbReference type="SAM" id="Phobius"/>
    </source>
</evidence>
<evidence type="ECO:0008006" key="4">
    <source>
        <dbReference type="Google" id="ProtNLM"/>
    </source>
</evidence>
<dbReference type="EMBL" id="JXYA01000039">
    <property type="protein sequence ID" value="KJZ07310.1"/>
    <property type="molecule type" value="Genomic_DNA"/>
</dbReference>
<protein>
    <recommendedName>
        <fullName evidence="4">Glycine zipper family protein</fullName>
    </recommendedName>
</protein>
<keyword evidence="3" id="KW-1185">Reference proteome</keyword>
<keyword evidence="1" id="KW-1133">Transmembrane helix</keyword>
<dbReference type="OrthoDB" id="6314831at2"/>
<comment type="caution">
    <text evidence="2">The sequence shown here is derived from an EMBL/GenBank/DDBJ whole genome shotgun (WGS) entry which is preliminary data.</text>
</comment>